<dbReference type="PANTHER" id="PTHR19303">
    <property type="entry name" value="TRANSPOSON"/>
    <property type="match status" value="1"/>
</dbReference>
<evidence type="ECO:0000259" key="7">
    <source>
        <dbReference type="PROSITE" id="PS51253"/>
    </source>
</evidence>
<dbReference type="InterPro" id="IPR009057">
    <property type="entry name" value="Homeodomain-like_sf"/>
</dbReference>
<dbReference type="Pfam" id="PF05225">
    <property type="entry name" value="HTH_psq"/>
    <property type="match status" value="1"/>
</dbReference>
<dbReference type="InterPro" id="IPR006600">
    <property type="entry name" value="HTH_CenpB_DNA-bd_dom"/>
</dbReference>
<proteinExistence type="predicted"/>
<dbReference type="RefSeq" id="XP_008472556.3">
    <property type="nucleotide sequence ID" value="XM_008474334.3"/>
</dbReference>
<name>A0A1S3D1W0_DIACI</name>
<dbReference type="SUPFAM" id="SSF46689">
    <property type="entry name" value="Homeodomain-like"/>
    <property type="match status" value="1"/>
</dbReference>
<feature type="compositionally biased region" description="Basic and acidic residues" evidence="5">
    <location>
        <begin position="547"/>
        <end position="557"/>
    </location>
</feature>
<comment type="subcellular location">
    <subcellularLocation>
        <location evidence="1 4">Nucleus</location>
    </subcellularLocation>
</comment>
<reference evidence="9" key="1">
    <citation type="submission" date="2025-08" db="UniProtKB">
        <authorList>
            <consortium name="RefSeq"/>
        </authorList>
    </citation>
    <scope>IDENTIFICATION</scope>
</reference>
<feature type="DNA-binding region" description="H-T-H motif" evidence="4">
    <location>
        <begin position="33"/>
        <end position="53"/>
    </location>
</feature>
<dbReference type="GO" id="GO:0005634">
    <property type="term" value="C:nucleus"/>
    <property type="evidence" value="ECO:0007669"/>
    <property type="project" value="UniProtKB-SubCell"/>
</dbReference>
<dbReference type="PROSITE" id="PS51253">
    <property type="entry name" value="HTH_CENPB"/>
    <property type="match status" value="1"/>
</dbReference>
<sequence length="633" mass="71392">MPRKRPRTTTRQGWSAVSMQEAITAVKNQGMHFSTAAKMYNVPRNTLKRRCLDLNARVTGISKGLGSRRPVFSEEQEAEMVNHILSMSNRYFGMTAHEVRKFAFDLAEKNNINHPFNKNSGLAGEDWLDGFRLRHPQISLRVPESTSFARAQAFNRPNVKKFFGILKDALFTTNSSGQLLKKYGEHRIFNVDETGLGTVPERNSKVFAPRGQKQVGRLTSAERSSTTTAVICSSPGGGYVPPMLIFKRMRMKEELKDGAPPGTKFACNESGWMSVKVFGEWFQHFIDFTKPTKDDPVLLLLDGHISHTRNLEVINSARENHVTMITFPPHCTHRMQPLDVSVMGPLDVYYSQSLEKWLNNHVGRVVTQYQISEVFGEAYLKAATPTNAISGFKKCGICPYDPNVFTDLDFAASETTDQAFREEEPTEPHVIHVQVDVHDVTSPASGHHETSQTRDQPVLGELTIQHVIQDRAEKSVANISSSFSVSPQDIKPIPKAAHQVRKTNRKKSTATNLTSSPYKNSLQECIERIAKENERKATRQQKRAKKVTKDENKEPRKQMKKKQSKKSDEDSESEEHDEHCIICSQAEVQSRTTRQEGWIICVICKGGAHESCARVDPEDDNFTCELCSEINPM</sequence>
<dbReference type="GeneID" id="103509708"/>
<evidence type="ECO:0000313" key="8">
    <source>
        <dbReference type="Proteomes" id="UP000079169"/>
    </source>
</evidence>
<dbReference type="Gene3D" id="1.10.10.60">
    <property type="entry name" value="Homeodomain-like"/>
    <property type="match status" value="1"/>
</dbReference>
<dbReference type="Proteomes" id="UP000079169">
    <property type="component" value="Unplaced"/>
</dbReference>
<feature type="region of interest" description="Disordered" evidence="5">
    <location>
        <begin position="479"/>
        <end position="516"/>
    </location>
</feature>
<feature type="region of interest" description="Disordered" evidence="5">
    <location>
        <begin position="532"/>
        <end position="576"/>
    </location>
</feature>
<accession>A0A1S3D1W0</accession>
<dbReference type="GO" id="GO:0003677">
    <property type="term" value="F:DNA binding"/>
    <property type="evidence" value="ECO:0007669"/>
    <property type="project" value="UniProtKB-UniRule"/>
</dbReference>
<dbReference type="InterPro" id="IPR050863">
    <property type="entry name" value="CenT-Element_Derived"/>
</dbReference>
<dbReference type="PROSITE" id="PS50960">
    <property type="entry name" value="HTH_PSQ"/>
    <property type="match status" value="1"/>
</dbReference>
<evidence type="ECO:0000256" key="1">
    <source>
        <dbReference type="ARBA" id="ARBA00004123"/>
    </source>
</evidence>
<gene>
    <name evidence="9" type="primary">LOC103509708</name>
</gene>
<evidence type="ECO:0000256" key="5">
    <source>
        <dbReference type="SAM" id="MobiDB-lite"/>
    </source>
</evidence>
<dbReference type="InterPro" id="IPR007889">
    <property type="entry name" value="HTH_Psq"/>
</dbReference>
<dbReference type="Pfam" id="PF03184">
    <property type="entry name" value="DDE_1"/>
    <property type="match status" value="1"/>
</dbReference>
<evidence type="ECO:0000256" key="4">
    <source>
        <dbReference type="PROSITE-ProRule" id="PRU00320"/>
    </source>
</evidence>
<feature type="domain" description="HTH CENPB-type" evidence="7">
    <location>
        <begin position="64"/>
        <end position="141"/>
    </location>
</feature>
<evidence type="ECO:0000313" key="9">
    <source>
        <dbReference type="RefSeq" id="XP_008472556.3"/>
    </source>
</evidence>
<keyword evidence="3 4" id="KW-0539">Nucleus</keyword>
<dbReference type="PaxDb" id="121845-A0A1S3D1W0"/>
<evidence type="ECO:0000259" key="6">
    <source>
        <dbReference type="PROSITE" id="PS50960"/>
    </source>
</evidence>
<dbReference type="SUPFAM" id="SSF57903">
    <property type="entry name" value="FYVE/PHD zinc finger"/>
    <property type="match status" value="1"/>
</dbReference>
<feature type="compositionally biased region" description="Basic residues" evidence="5">
    <location>
        <begin position="498"/>
        <end position="508"/>
    </location>
</feature>
<protein>
    <submittedName>
        <fullName evidence="9">Uncharacterized protein LOC103509708</fullName>
    </submittedName>
</protein>
<keyword evidence="8" id="KW-1185">Reference proteome</keyword>
<dbReference type="AlphaFoldDB" id="A0A1S3D1W0"/>
<evidence type="ECO:0000256" key="3">
    <source>
        <dbReference type="ARBA" id="ARBA00023242"/>
    </source>
</evidence>
<dbReference type="PANTHER" id="PTHR19303:SF74">
    <property type="entry name" value="POGO TRANSPOSABLE ELEMENT WITH KRAB DOMAIN"/>
    <property type="match status" value="1"/>
</dbReference>
<dbReference type="InterPro" id="IPR011011">
    <property type="entry name" value="Znf_FYVE_PHD"/>
</dbReference>
<dbReference type="STRING" id="121845.A0A1S3D1W0"/>
<organism evidence="8 9">
    <name type="scientific">Diaphorina citri</name>
    <name type="common">Asian citrus psyllid</name>
    <dbReference type="NCBI Taxonomy" id="121845"/>
    <lineage>
        <taxon>Eukaryota</taxon>
        <taxon>Metazoa</taxon>
        <taxon>Ecdysozoa</taxon>
        <taxon>Arthropoda</taxon>
        <taxon>Hexapoda</taxon>
        <taxon>Insecta</taxon>
        <taxon>Pterygota</taxon>
        <taxon>Neoptera</taxon>
        <taxon>Paraneoptera</taxon>
        <taxon>Hemiptera</taxon>
        <taxon>Sternorrhyncha</taxon>
        <taxon>Psylloidea</taxon>
        <taxon>Psyllidae</taxon>
        <taxon>Diaphorininae</taxon>
        <taxon>Diaphorina</taxon>
    </lineage>
</organism>
<evidence type="ECO:0000256" key="2">
    <source>
        <dbReference type="ARBA" id="ARBA00023125"/>
    </source>
</evidence>
<keyword evidence="2 4" id="KW-0238">DNA-binding</keyword>
<dbReference type="KEGG" id="dci:103509708"/>
<feature type="domain" description="HTH psq-type" evidence="6">
    <location>
        <begin position="1"/>
        <end position="57"/>
    </location>
</feature>
<dbReference type="InterPro" id="IPR004875">
    <property type="entry name" value="DDE_SF_endonuclease_dom"/>
</dbReference>